<dbReference type="InterPro" id="IPR006179">
    <property type="entry name" value="5_nucleotidase/apyrase"/>
</dbReference>
<feature type="domain" description="Calcineurin-like phosphoesterase" evidence="3">
    <location>
        <begin position="7"/>
        <end position="234"/>
    </location>
</feature>
<dbReference type="SUPFAM" id="SSF56300">
    <property type="entry name" value="Metallo-dependent phosphatases"/>
    <property type="match status" value="1"/>
</dbReference>
<evidence type="ECO:0000313" key="5">
    <source>
        <dbReference type="EMBL" id="MBW4866776.1"/>
    </source>
</evidence>
<dbReference type="SUPFAM" id="SSF55816">
    <property type="entry name" value="5'-nucleotidase (syn. UDP-sugar hydrolase), C-terminal domain"/>
    <property type="match status" value="1"/>
</dbReference>
<evidence type="ECO:0000259" key="4">
    <source>
        <dbReference type="Pfam" id="PF02872"/>
    </source>
</evidence>
<dbReference type="EMBL" id="JAHXRF010000021">
    <property type="protein sequence ID" value="MBW4866776.1"/>
    <property type="molecule type" value="Genomic_DNA"/>
</dbReference>
<dbReference type="Pfam" id="PF02872">
    <property type="entry name" value="5_nucleotid_C"/>
    <property type="match status" value="1"/>
</dbReference>
<dbReference type="GO" id="GO:0009166">
    <property type="term" value="P:nucleotide catabolic process"/>
    <property type="evidence" value="ECO:0007669"/>
    <property type="project" value="InterPro"/>
</dbReference>
<dbReference type="PRINTS" id="PR01607">
    <property type="entry name" value="APYRASEFAMLY"/>
</dbReference>
<accession>A0AAW4NTQ9</accession>
<feature type="domain" description="5'-Nucleotidase C-terminal" evidence="4">
    <location>
        <begin position="321"/>
        <end position="484"/>
    </location>
</feature>
<comment type="caution">
    <text evidence="5">The sequence shown here is derived from an EMBL/GenBank/DDBJ whole genome shotgun (WGS) entry which is preliminary data.</text>
</comment>
<dbReference type="Pfam" id="PF00149">
    <property type="entry name" value="Metallophos"/>
    <property type="match status" value="1"/>
</dbReference>
<gene>
    <name evidence="5" type="ORF">KZY68_12360</name>
</gene>
<dbReference type="AlphaFoldDB" id="A0AAW4NTQ9"/>
<evidence type="ECO:0000259" key="3">
    <source>
        <dbReference type="Pfam" id="PF00149"/>
    </source>
</evidence>
<protein>
    <submittedName>
        <fullName evidence="5">Bifunctional metallophosphatase/5'-nucleotidase</fullName>
    </submittedName>
</protein>
<reference evidence="5" key="1">
    <citation type="submission" date="2021-07" db="EMBL/GenBank/DDBJ databases">
        <title>Genomic diversity and antimicrobial resistance of Prevotella spp. isolated from chronic lung disease airways.</title>
        <authorList>
            <person name="Webb K.A."/>
            <person name="Olagoke O.S."/>
            <person name="Baird T."/>
            <person name="Neill J."/>
            <person name="Pham A."/>
            <person name="Wells T.J."/>
            <person name="Ramsay K.A."/>
            <person name="Bell S.C."/>
            <person name="Sarovich D.S."/>
            <person name="Price E.P."/>
        </authorList>
    </citation>
    <scope>NUCLEOTIDE SEQUENCE</scope>
    <source>
        <strain evidence="5">SCHI0047.S.3</strain>
    </source>
</reference>
<keyword evidence="1" id="KW-0732">Signal</keyword>
<dbReference type="PANTHER" id="PTHR11575">
    <property type="entry name" value="5'-NUCLEOTIDASE-RELATED"/>
    <property type="match status" value="1"/>
</dbReference>
<dbReference type="GO" id="GO:0030288">
    <property type="term" value="C:outer membrane-bounded periplasmic space"/>
    <property type="evidence" value="ECO:0007669"/>
    <property type="project" value="TreeGrafter"/>
</dbReference>
<comment type="similarity">
    <text evidence="2">Belongs to the 5'-nucleotidase family.</text>
</comment>
<organism evidence="5 6">
    <name type="scientific">Segatella salivae</name>
    <dbReference type="NCBI Taxonomy" id="228604"/>
    <lineage>
        <taxon>Bacteria</taxon>
        <taxon>Pseudomonadati</taxon>
        <taxon>Bacteroidota</taxon>
        <taxon>Bacteroidia</taxon>
        <taxon>Bacteroidales</taxon>
        <taxon>Prevotellaceae</taxon>
        <taxon>Segatella</taxon>
    </lineage>
</organism>
<dbReference type="InterPro" id="IPR029052">
    <property type="entry name" value="Metallo-depent_PP-like"/>
</dbReference>
<dbReference type="GO" id="GO:0000166">
    <property type="term" value="F:nucleotide binding"/>
    <property type="evidence" value="ECO:0007669"/>
    <property type="project" value="UniProtKB-KW"/>
</dbReference>
<proteinExistence type="inferred from homology"/>
<keyword evidence="2" id="KW-0378">Hydrolase</keyword>
<dbReference type="InterPro" id="IPR008334">
    <property type="entry name" value="5'-Nucleotdase_C"/>
</dbReference>
<dbReference type="Gene3D" id="3.90.780.10">
    <property type="entry name" value="5'-Nucleotidase, C-terminal domain"/>
    <property type="match status" value="1"/>
</dbReference>
<keyword evidence="2" id="KW-0547">Nucleotide-binding</keyword>
<evidence type="ECO:0000313" key="6">
    <source>
        <dbReference type="Proteomes" id="UP001196873"/>
    </source>
</evidence>
<dbReference type="InterPro" id="IPR004843">
    <property type="entry name" value="Calcineurin-like_PHP"/>
</dbReference>
<name>A0AAW4NTQ9_9BACT</name>
<dbReference type="Gene3D" id="3.60.21.10">
    <property type="match status" value="1"/>
</dbReference>
<dbReference type="Proteomes" id="UP001196873">
    <property type="component" value="Unassembled WGS sequence"/>
</dbReference>
<dbReference type="RefSeq" id="WP_007133570.1">
    <property type="nucleotide sequence ID" value="NZ_CABKPN010000001.1"/>
</dbReference>
<dbReference type="PANTHER" id="PTHR11575:SF6">
    <property type="entry name" value="2',3'-CYCLIC-NUCLEOTIDE 2'-PHOSPHODIESTERASE_3'-NUCLEOTIDASE"/>
    <property type="match status" value="1"/>
</dbReference>
<sequence>MNNLTIKLIHTTDIHGCFFPFDFIEGRPCSGSMARISTYVKRMRSKYGNRLLLVDGGDILQGQPTCYYCNFVQPQMKNVAARVVNFMRYDLQTIGNHDIETGHAVYDKYAAELDCDLLSANVVNEVTLKPYFKPYAIRNIEGVKIAFIGMLTPTIPYWLQKDLWSGMKFLDIPSCMAQWVKHVREVEHADAIVALFHSGFDGGIQDANGSENACVTTARNVPGVDLILCGHDHQLKREYDTNHGKEVCIINPSSNAHYVSECSLCFEFNQEGTPKLNAVKAQLRNIDNENVDESFMEQFSKDIEQVKQYVNRKLGIFVHSIYTRDCFFRSAPFGDLIHDIQLEHTGADISLNAPLKFDACIRKGDVHVSDLFNLYTYENQLYVVKMTGKEIKKLLEMSYGQWVTTMKSPDDHIMLMKQDGTGHWHWTNLAFNFDTAFGIDYEVDVRQNYGKKVNILRMTNGQPFCEDKTYRVAMNSYRGNGGGELLTRGAGISLKELPNRIEYVSEKDQRSIIMDYIERHKVIDAKPHNNWSFVPMEWTEPALERDYKLLFGKH</sequence>
<evidence type="ECO:0000256" key="2">
    <source>
        <dbReference type="RuleBase" id="RU362119"/>
    </source>
</evidence>
<dbReference type="InterPro" id="IPR036907">
    <property type="entry name" value="5'-Nucleotdase_C_sf"/>
</dbReference>
<evidence type="ECO:0000256" key="1">
    <source>
        <dbReference type="ARBA" id="ARBA00022729"/>
    </source>
</evidence>
<dbReference type="GO" id="GO:0016787">
    <property type="term" value="F:hydrolase activity"/>
    <property type="evidence" value="ECO:0007669"/>
    <property type="project" value="UniProtKB-KW"/>
</dbReference>